<feature type="transmembrane region" description="Helical" evidence="1">
    <location>
        <begin position="62"/>
        <end position="79"/>
    </location>
</feature>
<proteinExistence type="predicted"/>
<gene>
    <name evidence="2" type="ORF">SMN809_LOCUS49016</name>
    <name evidence="3" type="ORF">SMN809_LOCUS56224</name>
</gene>
<feature type="non-terminal residue" evidence="2">
    <location>
        <position position="80"/>
    </location>
</feature>
<evidence type="ECO:0000256" key="1">
    <source>
        <dbReference type="SAM" id="Phobius"/>
    </source>
</evidence>
<feature type="non-terminal residue" evidence="2">
    <location>
        <position position="1"/>
    </location>
</feature>
<keyword evidence="1" id="KW-0472">Membrane</keyword>
<evidence type="ECO:0000313" key="2">
    <source>
        <dbReference type="EMBL" id="CAF4842811.1"/>
    </source>
</evidence>
<feature type="transmembrane region" description="Helical" evidence="1">
    <location>
        <begin position="13"/>
        <end position="41"/>
    </location>
</feature>
<sequence>KQWSRKKVILWQVATLIGAPVIIALIAGVAVPGVIIGVPVWAGRKIFKKFNKPQYTRAKRNILVASGVIGSVIVSPIIAA</sequence>
<accession>A0A8S3BNH3</accession>
<comment type="caution">
    <text evidence="2">The sequence shown here is derived from an EMBL/GenBank/DDBJ whole genome shotgun (WGS) entry which is preliminary data.</text>
</comment>
<evidence type="ECO:0000313" key="4">
    <source>
        <dbReference type="Proteomes" id="UP000676336"/>
    </source>
</evidence>
<reference evidence="2" key="1">
    <citation type="submission" date="2021-02" db="EMBL/GenBank/DDBJ databases">
        <authorList>
            <person name="Nowell W R."/>
        </authorList>
    </citation>
    <scope>NUCLEOTIDE SEQUENCE</scope>
</reference>
<dbReference type="EMBL" id="CAJOBI010200406">
    <property type="protein sequence ID" value="CAF4989852.1"/>
    <property type="molecule type" value="Genomic_DNA"/>
</dbReference>
<dbReference type="Proteomes" id="UP000676336">
    <property type="component" value="Unassembled WGS sequence"/>
</dbReference>
<name>A0A8S3BNH3_9BILA</name>
<dbReference type="AlphaFoldDB" id="A0A8S3BNH3"/>
<organism evidence="2 4">
    <name type="scientific">Rotaria magnacalcarata</name>
    <dbReference type="NCBI Taxonomy" id="392030"/>
    <lineage>
        <taxon>Eukaryota</taxon>
        <taxon>Metazoa</taxon>
        <taxon>Spiralia</taxon>
        <taxon>Gnathifera</taxon>
        <taxon>Rotifera</taxon>
        <taxon>Eurotatoria</taxon>
        <taxon>Bdelloidea</taxon>
        <taxon>Philodinida</taxon>
        <taxon>Philodinidae</taxon>
        <taxon>Rotaria</taxon>
    </lineage>
</organism>
<keyword evidence="1" id="KW-0812">Transmembrane</keyword>
<protein>
    <submittedName>
        <fullName evidence="2">Uncharacterized protein</fullName>
    </submittedName>
</protein>
<evidence type="ECO:0000313" key="3">
    <source>
        <dbReference type="EMBL" id="CAF4989852.1"/>
    </source>
</evidence>
<keyword evidence="1" id="KW-1133">Transmembrane helix</keyword>
<dbReference type="EMBL" id="CAJOBI010158886">
    <property type="protein sequence ID" value="CAF4842811.1"/>
    <property type="molecule type" value="Genomic_DNA"/>
</dbReference>